<dbReference type="Proteomes" id="UP000194003">
    <property type="component" value="Unassembled WGS sequence"/>
</dbReference>
<protein>
    <submittedName>
        <fullName evidence="1">Uncharacterized protein</fullName>
    </submittedName>
</protein>
<gene>
    <name evidence="1" type="ORF">MAIT1_03813</name>
</gene>
<dbReference type="EMBL" id="LVJN01000015">
    <property type="protein sequence ID" value="OSM07253.1"/>
    <property type="molecule type" value="Genomic_DNA"/>
</dbReference>
<organism evidence="1 2">
    <name type="scientific">Magnetofaba australis IT-1</name>
    <dbReference type="NCBI Taxonomy" id="1434232"/>
    <lineage>
        <taxon>Bacteria</taxon>
        <taxon>Pseudomonadati</taxon>
        <taxon>Pseudomonadota</taxon>
        <taxon>Magnetococcia</taxon>
        <taxon>Magnetococcales</taxon>
        <taxon>Magnetococcaceae</taxon>
        <taxon>Magnetofaba</taxon>
    </lineage>
</organism>
<dbReference type="AlphaFoldDB" id="A0A1Y2K950"/>
<name>A0A1Y2K950_9PROT</name>
<reference evidence="1 2" key="1">
    <citation type="journal article" date="2016" name="BMC Genomics">
        <title>Combined genomic and structural analyses of a cultured magnetotactic bacterium reveals its niche adaptation to a dynamic environment.</title>
        <authorList>
            <person name="Araujo A.C."/>
            <person name="Morillo V."/>
            <person name="Cypriano J."/>
            <person name="Teixeira L.C."/>
            <person name="Leao P."/>
            <person name="Lyra S."/>
            <person name="Almeida L.G."/>
            <person name="Bazylinski D.A."/>
            <person name="Vasconcellos A.T."/>
            <person name="Abreu F."/>
            <person name="Lins U."/>
        </authorList>
    </citation>
    <scope>NUCLEOTIDE SEQUENCE [LARGE SCALE GENOMIC DNA]</scope>
    <source>
        <strain evidence="1 2">IT-1</strain>
    </source>
</reference>
<sequence length="93" mass="10962">MAHEILYAEPYPGYEPFEALHLAERAAERADEEMREERQFREPGPEERVIIAIDAPHPGQDEYASDDCQVAEMDPAITPRRKRPRFANRYREY</sequence>
<keyword evidence="2" id="KW-1185">Reference proteome</keyword>
<proteinExistence type="predicted"/>
<comment type="caution">
    <text evidence="1">The sequence shown here is derived from an EMBL/GenBank/DDBJ whole genome shotgun (WGS) entry which is preliminary data.</text>
</comment>
<evidence type="ECO:0000313" key="1">
    <source>
        <dbReference type="EMBL" id="OSM07253.1"/>
    </source>
</evidence>
<evidence type="ECO:0000313" key="2">
    <source>
        <dbReference type="Proteomes" id="UP000194003"/>
    </source>
</evidence>
<accession>A0A1Y2K950</accession>